<dbReference type="AlphaFoldDB" id="A0A4Z2J246"/>
<protein>
    <submittedName>
        <fullName evidence="2">Uncharacterized protein</fullName>
    </submittedName>
</protein>
<evidence type="ECO:0000256" key="1">
    <source>
        <dbReference type="SAM" id="MobiDB-lite"/>
    </source>
</evidence>
<proteinExistence type="predicted"/>
<name>A0A4Z2J246_9TELE</name>
<sequence length="93" mass="10336">MYLLQGQRLDWGEGGALAYEDVAEVWLVGEHSASTGPRSFIRPVDRGRREGSNGEERRGPEVERGESVPQRAVRLCTYELTCKTVTSDSTPII</sequence>
<evidence type="ECO:0000313" key="3">
    <source>
        <dbReference type="Proteomes" id="UP000314294"/>
    </source>
</evidence>
<comment type="caution">
    <text evidence="2">The sequence shown here is derived from an EMBL/GenBank/DDBJ whole genome shotgun (WGS) entry which is preliminary data.</text>
</comment>
<feature type="compositionally biased region" description="Basic and acidic residues" evidence="1">
    <location>
        <begin position="43"/>
        <end position="66"/>
    </location>
</feature>
<dbReference type="Proteomes" id="UP000314294">
    <property type="component" value="Unassembled WGS sequence"/>
</dbReference>
<feature type="region of interest" description="Disordered" evidence="1">
    <location>
        <begin position="34"/>
        <end position="66"/>
    </location>
</feature>
<keyword evidence="3" id="KW-1185">Reference proteome</keyword>
<reference evidence="2 3" key="1">
    <citation type="submission" date="2019-03" db="EMBL/GenBank/DDBJ databases">
        <title>First draft genome of Liparis tanakae, snailfish: a comprehensive survey of snailfish specific genes.</title>
        <authorList>
            <person name="Kim W."/>
            <person name="Song I."/>
            <person name="Jeong J.-H."/>
            <person name="Kim D."/>
            <person name="Kim S."/>
            <person name="Ryu S."/>
            <person name="Song J.Y."/>
            <person name="Lee S.K."/>
        </authorList>
    </citation>
    <scope>NUCLEOTIDE SEQUENCE [LARGE SCALE GENOMIC DNA]</scope>
    <source>
        <tissue evidence="2">Muscle</tissue>
    </source>
</reference>
<gene>
    <name evidence="2" type="ORF">EYF80_005703</name>
</gene>
<dbReference type="EMBL" id="SRLO01000029">
    <property type="protein sequence ID" value="TNN84097.1"/>
    <property type="molecule type" value="Genomic_DNA"/>
</dbReference>
<organism evidence="2 3">
    <name type="scientific">Liparis tanakae</name>
    <name type="common">Tanaka's snailfish</name>
    <dbReference type="NCBI Taxonomy" id="230148"/>
    <lineage>
        <taxon>Eukaryota</taxon>
        <taxon>Metazoa</taxon>
        <taxon>Chordata</taxon>
        <taxon>Craniata</taxon>
        <taxon>Vertebrata</taxon>
        <taxon>Euteleostomi</taxon>
        <taxon>Actinopterygii</taxon>
        <taxon>Neopterygii</taxon>
        <taxon>Teleostei</taxon>
        <taxon>Neoteleostei</taxon>
        <taxon>Acanthomorphata</taxon>
        <taxon>Eupercaria</taxon>
        <taxon>Perciformes</taxon>
        <taxon>Cottioidei</taxon>
        <taxon>Cottales</taxon>
        <taxon>Liparidae</taxon>
        <taxon>Liparis</taxon>
    </lineage>
</organism>
<evidence type="ECO:0000313" key="2">
    <source>
        <dbReference type="EMBL" id="TNN84097.1"/>
    </source>
</evidence>
<accession>A0A4Z2J246</accession>